<evidence type="ECO:0000256" key="5">
    <source>
        <dbReference type="ARBA" id="ARBA00023136"/>
    </source>
</evidence>
<evidence type="ECO:0000256" key="4">
    <source>
        <dbReference type="ARBA" id="ARBA00022989"/>
    </source>
</evidence>
<dbReference type="RefSeq" id="XP_016933049.3">
    <property type="nucleotide sequence ID" value="XM_017077560.3"/>
</dbReference>
<reference evidence="11" key="1">
    <citation type="submission" date="2025-08" db="UniProtKB">
        <authorList>
            <consortium name="RefSeq"/>
        </authorList>
    </citation>
    <scope>IDENTIFICATION</scope>
</reference>
<evidence type="ECO:0000256" key="1">
    <source>
        <dbReference type="ARBA" id="ARBA00004651"/>
    </source>
</evidence>
<dbReference type="GeneID" id="108012260"/>
<dbReference type="InterPro" id="IPR052192">
    <property type="entry name" value="Insect_Ionotropic_Sensory_Rcpt"/>
</dbReference>
<keyword evidence="5 8" id="KW-0472">Membrane</keyword>
<dbReference type="PANTHER" id="PTHR42643:SF39">
    <property type="entry name" value="IONOTROPIC RECEPTOR 56A-RELATED"/>
    <property type="match status" value="1"/>
</dbReference>
<evidence type="ECO:0000313" key="11">
    <source>
        <dbReference type="RefSeq" id="XP_016933049.3"/>
    </source>
</evidence>
<keyword evidence="10" id="KW-1185">Reference proteome</keyword>
<proteinExistence type="predicted"/>
<comment type="subcellular location">
    <subcellularLocation>
        <location evidence="1">Cell membrane</location>
        <topology evidence="1">Multi-pass membrane protein</topology>
    </subcellularLocation>
</comment>
<gene>
    <name evidence="11" type="primary">Ir67c</name>
</gene>
<evidence type="ECO:0000256" key="3">
    <source>
        <dbReference type="ARBA" id="ARBA00022692"/>
    </source>
</evidence>
<feature type="transmembrane region" description="Helical" evidence="8">
    <location>
        <begin position="536"/>
        <end position="557"/>
    </location>
</feature>
<feature type="transmembrane region" description="Helical" evidence="8">
    <location>
        <begin position="288"/>
        <end position="307"/>
    </location>
</feature>
<feature type="transmembrane region" description="Helical" evidence="8">
    <location>
        <begin position="341"/>
        <end position="363"/>
    </location>
</feature>
<keyword evidence="7" id="KW-0325">Glycoprotein</keyword>
<name>A0AB39ZCA6_DROSZ</name>
<evidence type="ECO:0000256" key="6">
    <source>
        <dbReference type="ARBA" id="ARBA00023170"/>
    </source>
</evidence>
<keyword evidence="4 8" id="KW-1133">Transmembrane helix</keyword>
<evidence type="ECO:0000256" key="7">
    <source>
        <dbReference type="ARBA" id="ARBA00023180"/>
    </source>
</evidence>
<evidence type="ECO:0000256" key="2">
    <source>
        <dbReference type="ARBA" id="ARBA00022475"/>
    </source>
</evidence>
<dbReference type="GO" id="GO:0005886">
    <property type="term" value="C:plasma membrane"/>
    <property type="evidence" value="ECO:0007669"/>
    <property type="project" value="UniProtKB-SubCell"/>
</dbReference>
<dbReference type="SUPFAM" id="SSF53850">
    <property type="entry name" value="Periplasmic binding protein-like II"/>
    <property type="match status" value="1"/>
</dbReference>
<feature type="chain" id="PRO_5046371596" evidence="9">
    <location>
        <begin position="18"/>
        <end position="562"/>
    </location>
</feature>
<accession>A0AB39ZCA6</accession>
<protein>
    <submittedName>
        <fullName evidence="11">Uncharacterized protein Ir67c</fullName>
    </submittedName>
</protein>
<evidence type="ECO:0000256" key="9">
    <source>
        <dbReference type="SAM" id="SignalP"/>
    </source>
</evidence>
<dbReference type="AlphaFoldDB" id="A0AB39ZCA6"/>
<keyword evidence="9" id="KW-0732">Signal</keyword>
<keyword evidence="6" id="KW-0675">Receptor</keyword>
<dbReference type="Gene3D" id="1.10.287.70">
    <property type="match status" value="1"/>
</dbReference>
<sequence length="562" mass="66621">MCRLLIFIIIIWYTGRSTSWSASEVIHQLNKYQRLKLNIHLDCGEMELQFDQEVSKLLLNSSGKQNKLLGRFNEHALIIACFKETHGNQTLYGIKEILWGLQHLPIFYIVNGNMNFYFQQALSKGFLNVLALNLWNGKLYTYTPYPRVAIHEIEDITKFHVLTKFKNLQGQEVHISVETMTPRCFHYTNREGKKVYTGYMYKLIKTFIDTYNGTEKHVFGNVETIPYKKGLKALANGEIDMMPRIIHALDWNFFYRSHILYNIKTFIMVPWAEPLPKCLYFIRPFGNAVWITFIVSFIYASLVTWWIRHRDRENSSLSRNFLDVLQLLFQLPLTKKWHFNLGLNQVLTFIVLFVVGFIVINLYTAQLSSFLTTGLFKRQLNSFDDLFREKRTLLVESFDGGVLHNMIKAHIIQKEFENITLITSIEEVFKHRKSLNTTYVYEAYEDRIAFELYQQKYLRVPIFKTLKEVYDQRPVFVALRHGLPYVELFNNYLKRIWESGIWSKLERDSLFEGIASGEISFRKSMSWEKQVFDKEFYFFAYILLGVGWFVSTIVFLVERLRY</sequence>
<dbReference type="PANTHER" id="PTHR42643">
    <property type="entry name" value="IONOTROPIC RECEPTOR 20A-RELATED"/>
    <property type="match status" value="1"/>
</dbReference>
<keyword evidence="2" id="KW-1003">Cell membrane</keyword>
<organism evidence="10 11">
    <name type="scientific">Drosophila suzukii</name>
    <name type="common">Spotted-wing drosophila fruit fly</name>
    <dbReference type="NCBI Taxonomy" id="28584"/>
    <lineage>
        <taxon>Eukaryota</taxon>
        <taxon>Metazoa</taxon>
        <taxon>Ecdysozoa</taxon>
        <taxon>Arthropoda</taxon>
        <taxon>Hexapoda</taxon>
        <taxon>Insecta</taxon>
        <taxon>Pterygota</taxon>
        <taxon>Neoptera</taxon>
        <taxon>Endopterygota</taxon>
        <taxon>Diptera</taxon>
        <taxon>Brachycera</taxon>
        <taxon>Muscomorpha</taxon>
        <taxon>Ephydroidea</taxon>
        <taxon>Drosophilidae</taxon>
        <taxon>Drosophila</taxon>
        <taxon>Sophophora</taxon>
    </lineage>
</organism>
<evidence type="ECO:0000256" key="8">
    <source>
        <dbReference type="SAM" id="Phobius"/>
    </source>
</evidence>
<dbReference type="Proteomes" id="UP001652628">
    <property type="component" value="Chromosome 3"/>
</dbReference>
<feature type="signal peptide" evidence="9">
    <location>
        <begin position="1"/>
        <end position="17"/>
    </location>
</feature>
<keyword evidence="3 8" id="KW-0812">Transmembrane</keyword>
<evidence type="ECO:0000313" key="10">
    <source>
        <dbReference type="Proteomes" id="UP001652628"/>
    </source>
</evidence>